<keyword evidence="1" id="KW-0812">Transmembrane</keyword>
<feature type="transmembrane region" description="Helical" evidence="1">
    <location>
        <begin position="80"/>
        <end position="100"/>
    </location>
</feature>
<feature type="transmembrane region" description="Helical" evidence="1">
    <location>
        <begin position="25"/>
        <end position="44"/>
    </location>
</feature>
<keyword evidence="1" id="KW-1133">Transmembrane helix</keyword>
<reference evidence="2" key="1">
    <citation type="submission" date="2023-02" db="EMBL/GenBank/DDBJ databases">
        <title>Georgenia sp.10Sc9-8, isolated from a soil sample collected from the Taklamakan desert.</title>
        <authorList>
            <person name="Liu S."/>
        </authorList>
    </citation>
    <scope>NUCLEOTIDE SEQUENCE</scope>
    <source>
        <strain evidence="2">10Sc9-8</strain>
    </source>
</reference>
<evidence type="ECO:0000313" key="2">
    <source>
        <dbReference type="EMBL" id="MDD9206610.1"/>
    </source>
</evidence>
<keyword evidence="1" id="KW-0472">Membrane</keyword>
<dbReference type="EMBL" id="JARACI010000932">
    <property type="protein sequence ID" value="MDD9206610.1"/>
    <property type="molecule type" value="Genomic_DNA"/>
</dbReference>
<feature type="transmembrane region" description="Helical" evidence="1">
    <location>
        <begin position="56"/>
        <end position="74"/>
    </location>
</feature>
<protein>
    <submittedName>
        <fullName evidence="2">DUF3054 domain-containing protein</fullName>
    </submittedName>
</protein>
<name>A0ABT5TX34_9MICO</name>
<dbReference type="Proteomes" id="UP001165561">
    <property type="component" value="Unassembled WGS sequence"/>
</dbReference>
<gene>
    <name evidence="2" type="ORF">PU560_09055</name>
</gene>
<dbReference type="Pfam" id="PF11255">
    <property type="entry name" value="DUF3054"/>
    <property type="match status" value="1"/>
</dbReference>
<keyword evidence="3" id="KW-1185">Reference proteome</keyword>
<proteinExistence type="predicted"/>
<sequence>MDLLCVVLFALVGMTMHDSPLSGFVATVWPFAVGLLLAWFVPAVRGMPLLPWPTGVLVWAGTAGVGLVLRAVTGGGVSGAFPWVAAGVLAALLLGWRLVLSLLGRRRRTA</sequence>
<dbReference type="InterPro" id="IPR021414">
    <property type="entry name" value="DUF3054"/>
</dbReference>
<evidence type="ECO:0000313" key="3">
    <source>
        <dbReference type="Proteomes" id="UP001165561"/>
    </source>
</evidence>
<accession>A0ABT5TX34</accession>
<organism evidence="2 3">
    <name type="scientific">Georgenia halotolerans</name>
    <dbReference type="NCBI Taxonomy" id="3028317"/>
    <lineage>
        <taxon>Bacteria</taxon>
        <taxon>Bacillati</taxon>
        <taxon>Actinomycetota</taxon>
        <taxon>Actinomycetes</taxon>
        <taxon>Micrococcales</taxon>
        <taxon>Bogoriellaceae</taxon>
        <taxon>Georgenia</taxon>
    </lineage>
</organism>
<evidence type="ECO:0000256" key="1">
    <source>
        <dbReference type="SAM" id="Phobius"/>
    </source>
</evidence>
<comment type="caution">
    <text evidence="2">The sequence shown here is derived from an EMBL/GenBank/DDBJ whole genome shotgun (WGS) entry which is preliminary data.</text>
</comment>